<comment type="caution">
    <text evidence="2">The sequence shown here is derived from an EMBL/GenBank/DDBJ whole genome shotgun (WGS) entry which is preliminary data.</text>
</comment>
<organism evidence="2 3">
    <name type="scientific">Amycolatopsis alkalitolerans</name>
    <dbReference type="NCBI Taxonomy" id="2547244"/>
    <lineage>
        <taxon>Bacteria</taxon>
        <taxon>Bacillati</taxon>
        <taxon>Actinomycetota</taxon>
        <taxon>Actinomycetes</taxon>
        <taxon>Pseudonocardiales</taxon>
        <taxon>Pseudonocardiaceae</taxon>
        <taxon>Amycolatopsis</taxon>
    </lineage>
</organism>
<accession>A0A5C4M1G1</accession>
<dbReference type="Pfam" id="PF09084">
    <property type="entry name" value="NMT1"/>
    <property type="match status" value="1"/>
</dbReference>
<protein>
    <submittedName>
        <fullName evidence="2">ABC transporter substrate-binding protein</fullName>
    </submittedName>
</protein>
<proteinExistence type="predicted"/>
<dbReference type="AlphaFoldDB" id="A0A5C4M1G1"/>
<evidence type="ECO:0000313" key="3">
    <source>
        <dbReference type="Proteomes" id="UP000305546"/>
    </source>
</evidence>
<feature type="domain" description="SsuA/THI5-like" evidence="1">
    <location>
        <begin position="70"/>
        <end position="277"/>
    </location>
</feature>
<reference evidence="2 3" key="1">
    <citation type="submission" date="2019-06" db="EMBL/GenBank/DDBJ databases">
        <title>Amycolatopsis alkalitolerans sp. nov., isolated from Gastrodia elata Blume.</title>
        <authorList>
            <person name="Narsing Rao M.P."/>
            <person name="Li W.J."/>
        </authorList>
    </citation>
    <scope>NUCLEOTIDE SEQUENCE [LARGE SCALE GENOMIC DNA]</scope>
    <source>
        <strain evidence="2 3">SYSUP0005</strain>
    </source>
</reference>
<sequence length="386" mass="40384">MVTGGHKEVLHVISNIRRSPASGRTRVKVGALVVAVALGAAACGSPSGSTESNGALSLTVGLPTPGYYNAALYWAKGQGIFDKLGLNLTIEKSGSVTTTHAATGKYVVANYGTTGMFPAQAQGRDQSIVICEGAGNAVSNVSVMGNSKYLHLEDLAGQPVGVVGTSGQSYGAASAYSTWLTGKGLAPLKIVTFADSGSLIAALQRNNVSATVYSSNYDDLVAKGTIREIISSTSDFALSVTGGKDGVCSATYFGLASGLKNNKTAVTRFVAGMRIADAQVLQHTPDDIADVLGKDPAFAPSVVSREALIGQLKRQQAFMVRNEGFVSEQAWAASLKQFGLWGLNVNGTKLDLNDSVFSYQKAVDMSYWNDATKLVEEYRNAGQSNR</sequence>
<name>A0A5C4M1G1_9PSEU</name>
<gene>
    <name evidence="2" type="ORF">FG385_16235</name>
</gene>
<evidence type="ECO:0000259" key="1">
    <source>
        <dbReference type="Pfam" id="PF09084"/>
    </source>
</evidence>
<dbReference type="Proteomes" id="UP000305546">
    <property type="component" value="Unassembled WGS sequence"/>
</dbReference>
<keyword evidence="3" id="KW-1185">Reference proteome</keyword>
<dbReference type="EMBL" id="VDFW01000012">
    <property type="protein sequence ID" value="TNC25188.1"/>
    <property type="molecule type" value="Genomic_DNA"/>
</dbReference>
<dbReference type="Gene3D" id="3.40.190.10">
    <property type="entry name" value="Periplasmic binding protein-like II"/>
    <property type="match status" value="2"/>
</dbReference>
<dbReference type="SUPFAM" id="SSF53850">
    <property type="entry name" value="Periplasmic binding protein-like II"/>
    <property type="match status" value="1"/>
</dbReference>
<evidence type="ECO:0000313" key="2">
    <source>
        <dbReference type="EMBL" id="TNC25188.1"/>
    </source>
</evidence>
<dbReference type="PANTHER" id="PTHR30024:SF42">
    <property type="entry name" value="ALIPHATIC SULFONATES-BINDING PROTEIN-RELATED"/>
    <property type="match status" value="1"/>
</dbReference>
<dbReference type="InterPro" id="IPR015168">
    <property type="entry name" value="SsuA/THI5"/>
</dbReference>
<dbReference type="PANTHER" id="PTHR30024">
    <property type="entry name" value="ALIPHATIC SULFONATES-BINDING PROTEIN-RELATED"/>
    <property type="match status" value="1"/>
</dbReference>